<evidence type="ECO:0000313" key="3">
    <source>
        <dbReference type="EMBL" id="ACV61501.1"/>
    </source>
</evidence>
<dbReference type="Proteomes" id="UP000002217">
    <property type="component" value="Chromosome"/>
</dbReference>
<dbReference type="Pfam" id="PF15608">
    <property type="entry name" value="PELOTA_1"/>
    <property type="match status" value="1"/>
</dbReference>
<dbReference type="InterPro" id="IPR028157">
    <property type="entry name" value="PELOTA_dom"/>
</dbReference>
<dbReference type="EMBL" id="CP001720">
    <property type="protein sequence ID" value="ACV61501.1"/>
    <property type="molecule type" value="Genomic_DNA"/>
</dbReference>
<evidence type="ECO:0000313" key="4">
    <source>
        <dbReference type="Proteomes" id="UP000002217"/>
    </source>
</evidence>
<dbReference type="AlphaFoldDB" id="C8W646"/>
<protein>
    <submittedName>
        <fullName evidence="3">Uncharacterized protein</fullName>
    </submittedName>
</protein>
<feature type="domain" description="Cysteine protease StiP N-terminal" evidence="1">
    <location>
        <begin position="34"/>
        <end position="282"/>
    </location>
</feature>
<dbReference type="KEGG" id="dae:Dtox_0581"/>
<dbReference type="STRING" id="485916.Dtox_0581"/>
<dbReference type="HOGENOM" id="CLU_032640_1_0_9"/>
<accession>C8W646</accession>
<dbReference type="PIRSF" id="PIRSF020979">
    <property type="entry name" value="UCP020979"/>
    <property type="match status" value="1"/>
</dbReference>
<organism evidence="3 4">
    <name type="scientific">Desulfofarcimen acetoxidans (strain ATCC 49208 / DSM 771 / KCTC 5769 / VKM B-1644 / 5575)</name>
    <name type="common">Desulfotomaculum acetoxidans</name>
    <dbReference type="NCBI Taxonomy" id="485916"/>
    <lineage>
        <taxon>Bacteria</taxon>
        <taxon>Bacillati</taxon>
        <taxon>Bacillota</taxon>
        <taxon>Clostridia</taxon>
        <taxon>Eubacteriales</taxon>
        <taxon>Peptococcaceae</taxon>
        <taxon>Desulfofarcimen</taxon>
    </lineage>
</organism>
<gene>
    <name evidence="3" type="ordered locus">Dtox_0581</name>
</gene>
<dbReference type="InterPro" id="IPR011215">
    <property type="entry name" value="StiP_N"/>
</dbReference>
<evidence type="ECO:0000259" key="1">
    <source>
        <dbReference type="Pfam" id="PF11202"/>
    </source>
</evidence>
<dbReference type="Pfam" id="PF11202">
    <property type="entry name" value="StiP"/>
    <property type="match status" value="1"/>
</dbReference>
<name>C8W646_DESAS</name>
<feature type="domain" description="PELOTA RNA-binding" evidence="2">
    <location>
        <begin position="312"/>
        <end position="390"/>
    </location>
</feature>
<evidence type="ECO:0000259" key="2">
    <source>
        <dbReference type="Pfam" id="PF15608"/>
    </source>
</evidence>
<dbReference type="eggNOG" id="COG1358">
    <property type="taxonomic scope" value="Bacteria"/>
</dbReference>
<sequence>MNFLVEVLNIVMPSGQTKEFLQKGLFIPEPKPIGSYSPDDVIFLLKDIGGLIEEQDNEERERLVQNGCHYSEMLPIEYRPNTEYIELFYQSLKETSVRIAHAVGLVAMTLLKDPYKKIVLVSLARAGTPAGILIKRYIKLVSGINLPHYSISIIRDKGIDENALLYILRKHPECKLQFIDGWTGKGVIAGELRASLKAFREKYAIEINSSLAVLADPGYCAAIFGTREDFLIPSACLNATVSGLVSRTVFRKDLIGDTDFHGAKFYAEMADEDLSNYFIDAVSGSFALVREAVSKTLEYNQSAVLDNFPSFRGLRDIERIKEEYGIGNINYIKPGVGETTRVLLRRVPWKVLVKDAANPDLKHIFLLAEERGVSVECCPDMSYSCCGLVKTVVDKK</sequence>
<reference evidence="3 4" key="1">
    <citation type="journal article" date="2009" name="Stand. Genomic Sci.">
        <title>Complete genome sequence of Desulfotomaculum acetoxidans type strain (5575).</title>
        <authorList>
            <person name="Spring S."/>
            <person name="Lapidus A."/>
            <person name="Schroder M."/>
            <person name="Gleim D."/>
            <person name="Sims D."/>
            <person name="Meincke L."/>
            <person name="Glavina Del Rio T."/>
            <person name="Tice H."/>
            <person name="Copeland A."/>
            <person name="Cheng J.F."/>
            <person name="Lucas S."/>
            <person name="Chen F."/>
            <person name="Nolan M."/>
            <person name="Bruce D."/>
            <person name="Goodwin L."/>
            <person name="Pitluck S."/>
            <person name="Ivanova N."/>
            <person name="Mavromatis K."/>
            <person name="Mikhailova N."/>
            <person name="Pati A."/>
            <person name="Chen A."/>
            <person name="Palaniappan K."/>
            <person name="Land M."/>
            <person name="Hauser L."/>
            <person name="Chang Y.J."/>
            <person name="Jeffries C.D."/>
            <person name="Chain P."/>
            <person name="Saunders E."/>
            <person name="Brettin T."/>
            <person name="Detter J.C."/>
            <person name="Goker M."/>
            <person name="Bristow J."/>
            <person name="Eisen J.A."/>
            <person name="Markowitz V."/>
            <person name="Hugenholtz P."/>
            <person name="Kyrpides N.C."/>
            <person name="Klenk H.P."/>
            <person name="Han C."/>
        </authorList>
    </citation>
    <scope>NUCLEOTIDE SEQUENCE [LARGE SCALE GENOMIC DNA]</scope>
    <source>
        <strain evidence="4">ATCC 49208 / DSM 771 / VKM B-1644</strain>
    </source>
</reference>
<proteinExistence type="predicted"/>
<dbReference type="InterPro" id="IPR048336">
    <property type="entry name" value="StiP-like"/>
</dbReference>
<keyword evidence="4" id="KW-1185">Reference proteome</keyword>